<dbReference type="PANTHER" id="PTHR30531:SF12">
    <property type="entry name" value="FLAGELLAR BIOSYNTHETIC PROTEIN FLHB"/>
    <property type="match status" value="1"/>
</dbReference>
<feature type="transmembrane region" description="Helical" evidence="3">
    <location>
        <begin position="193"/>
        <end position="219"/>
    </location>
</feature>
<dbReference type="InterPro" id="IPR006135">
    <property type="entry name" value="T3SS_substrate_exporter"/>
</dbReference>
<dbReference type="InterPro" id="IPR029025">
    <property type="entry name" value="T3SS_substrate_exporter_C"/>
</dbReference>
<evidence type="ECO:0000256" key="2">
    <source>
        <dbReference type="SAM" id="MobiDB-lite"/>
    </source>
</evidence>
<keyword evidence="3" id="KW-0812">Transmembrane</keyword>
<evidence type="ECO:0000313" key="5">
    <source>
        <dbReference type="Proteomes" id="UP001595443"/>
    </source>
</evidence>
<gene>
    <name evidence="4" type="ORF">ACFOES_20760</name>
</gene>
<comment type="caution">
    <text evidence="4">The sequence shown here is derived from an EMBL/GenBank/DDBJ whole genome shotgun (WGS) entry which is preliminary data.</text>
</comment>
<sequence>MAEGEEEDKDGKTEEPTEKKLRDAREKGDVPASRETGNLMSIFMLFVLVVFMLPRIAGSIAGSLSGIYSNAGQFQIGSGRAGLTDIGGIILDMARDLAPPVLPIFGMMILGAIFGVLVQGETVVSTERIKPKLSNISPLSGFKRLFSWNSVVEFLKSMAKVLVIGALALWIARNAVTGLWRGPGFLPEELPRYIAHYASLVLIAASAFMLPIALGDIIWKRFSWLKKHRMSHKDLRDERKDMEGDPHIKAKRHQIRHARARQRLAQAVPGASVILTNPTHYAVALRYEQGVDTAPVCVAKGADLIAKRIRDLAREHEVPIVENKPLARALHAKIEVDDMVPVEHWQAVAEIIGYVIDLRRNIRRKPPAGSALRVED</sequence>
<keyword evidence="3" id="KW-1133">Transmembrane helix</keyword>
<name>A0ABV7ANM2_9RHOB</name>
<dbReference type="Proteomes" id="UP001595443">
    <property type="component" value="Unassembled WGS sequence"/>
</dbReference>
<feature type="transmembrane region" description="Helical" evidence="3">
    <location>
        <begin position="145"/>
        <end position="173"/>
    </location>
</feature>
<feature type="transmembrane region" description="Helical" evidence="3">
    <location>
        <begin position="101"/>
        <end position="124"/>
    </location>
</feature>
<keyword evidence="4" id="KW-0966">Cell projection</keyword>
<keyword evidence="4" id="KW-0282">Flagellum</keyword>
<keyword evidence="4" id="KW-0969">Cilium</keyword>
<evidence type="ECO:0000256" key="3">
    <source>
        <dbReference type="SAM" id="Phobius"/>
    </source>
</evidence>
<dbReference type="SUPFAM" id="SSF160544">
    <property type="entry name" value="EscU C-terminal domain-like"/>
    <property type="match status" value="1"/>
</dbReference>
<accession>A0ABV7ANM2</accession>
<dbReference type="RefSeq" id="WP_377835591.1">
    <property type="nucleotide sequence ID" value="NZ_JBHRSK010000026.1"/>
</dbReference>
<dbReference type="Gene3D" id="3.40.1690.10">
    <property type="entry name" value="secretion proteins EscU"/>
    <property type="match status" value="1"/>
</dbReference>
<dbReference type="EMBL" id="JBHRSK010000026">
    <property type="protein sequence ID" value="MFC2970536.1"/>
    <property type="molecule type" value="Genomic_DNA"/>
</dbReference>
<organism evidence="4 5">
    <name type="scientific">Acidimangrovimonas pyrenivorans</name>
    <dbReference type="NCBI Taxonomy" id="2030798"/>
    <lineage>
        <taxon>Bacteria</taxon>
        <taxon>Pseudomonadati</taxon>
        <taxon>Pseudomonadota</taxon>
        <taxon>Alphaproteobacteria</taxon>
        <taxon>Rhodobacterales</taxon>
        <taxon>Paracoccaceae</taxon>
        <taxon>Acidimangrovimonas</taxon>
    </lineage>
</organism>
<evidence type="ECO:0000256" key="1">
    <source>
        <dbReference type="ARBA" id="ARBA00010690"/>
    </source>
</evidence>
<feature type="compositionally biased region" description="Basic and acidic residues" evidence="2">
    <location>
        <begin position="9"/>
        <end position="29"/>
    </location>
</feature>
<reference evidence="5" key="1">
    <citation type="journal article" date="2019" name="Int. J. Syst. Evol. Microbiol.">
        <title>The Global Catalogue of Microorganisms (GCM) 10K type strain sequencing project: providing services to taxonomists for standard genome sequencing and annotation.</title>
        <authorList>
            <consortium name="The Broad Institute Genomics Platform"/>
            <consortium name="The Broad Institute Genome Sequencing Center for Infectious Disease"/>
            <person name="Wu L."/>
            <person name="Ma J."/>
        </authorList>
    </citation>
    <scope>NUCLEOTIDE SEQUENCE [LARGE SCALE GENOMIC DNA]</scope>
    <source>
        <strain evidence="5">KCTC 62192</strain>
    </source>
</reference>
<dbReference type="Pfam" id="PF01312">
    <property type="entry name" value="Bac_export_2"/>
    <property type="match status" value="1"/>
</dbReference>
<protein>
    <submittedName>
        <fullName evidence="4">Flagellar biosynthesis protein FlhB</fullName>
    </submittedName>
</protein>
<comment type="similarity">
    <text evidence="1">Belongs to the type III secretion exporter family.</text>
</comment>
<dbReference type="Gene3D" id="6.10.250.2080">
    <property type="match status" value="1"/>
</dbReference>
<feature type="region of interest" description="Disordered" evidence="2">
    <location>
        <begin position="1"/>
        <end position="32"/>
    </location>
</feature>
<dbReference type="PRINTS" id="PR00950">
    <property type="entry name" value="TYPE3IMSPROT"/>
</dbReference>
<feature type="transmembrane region" description="Helical" evidence="3">
    <location>
        <begin position="42"/>
        <end position="68"/>
    </location>
</feature>
<dbReference type="PANTHER" id="PTHR30531">
    <property type="entry name" value="FLAGELLAR BIOSYNTHETIC PROTEIN FLHB"/>
    <property type="match status" value="1"/>
</dbReference>
<proteinExistence type="inferred from homology"/>
<keyword evidence="5" id="KW-1185">Reference proteome</keyword>
<keyword evidence="3" id="KW-0472">Membrane</keyword>
<evidence type="ECO:0000313" key="4">
    <source>
        <dbReference type="EMBL" id="MFC2970536.1"/>
    </source>
</evidence>